<comment type="caution">
    <text evidence="1">The sequence shown here is derived from an EMBL/GenBank/DDBJ whole genome shotgun (WGS) entry which is preliminary data.</text>
</comment>
<gene>
    <name evidence="1" type="ORF">CASFOL_031001</name>
</gene>
<evidence type="ECO:0000313" key="1">
    <source>
        <dbReference type="EMBL" id="KAL3625547.1"/>
    </source>
</evidence>
<evidence type="ECO:0000313" key="2">
    <source>
        <dbReference type="Proteomes" id="UP001632038"/>
    </source>
</evidence>
<dbReference type="Proteomes" id="UP001632038">
    <property type="component" value="Unassembled WGS sequence"/>
</dbReference>
<keyword evidence="2" id="KW-1185">Reference proteome</keyword>
<protein>
    <submittedName>
        <fullName evidence="1">Uncharacterized protein</fullName>
    </submittedName>
</protein>
<sequence length="39" mass="4757">MAVPPWLERLLDTSFFNVCWIHIDHRRSIAGYLRKEKEK</sequence>
<organism evidence="1 2">
    <name type="scientific">Castilleja foliolosa</name>
    <dbReference type="NCBI Taxonomy" id="1961234"/>
    <lineage>
        <taxon>Eukaryota</taxon>
        <taxon>Viridiplantae</taxon>
        <taxon>Streptophyta</taxon>
        <taxon>Embryophyta</taxon>
        <taxon>Tracheophyta</taxon>
        <taxon>Spermatophyta</taxon>
        <taxon>Magnoliopsida</taxon>
        <taxon>eudicotyledons</taxon>
        <taxon>Gunneridae</taxon>
        <taxon>Pentapetalae</taxon>
        <taxon>asterids</taxon>
        <taxon>lamiids</taxon>
        <taxon>Lamiales</taxon>
        <taxon>Orobanchaceae</taxon>
        <taxon>Pedicularideae</taxon>
        <taxon>Castillejinae</taxon>
        <taxon>Castilleja</taxon>
    </lineage>
</organism>
<proteinExistence type="predicted"/>
<dbReference type="EMBL" id="JAVIJP010000052">
    <property type="protein sequence ID" value="KAL3625547.1"/>
    <property type="molecule type" value="Genomic_DNA"/>
</dbReference>
<name>A0ABD3C9Y7_9LAMI</name>
<reference evidence="2" key="1">
    <citation type="journal article" date="2024" name="IScience">
        <title>Strigolactones Initiate the Formation of Haustorium-like Structures in Castilleja.</title>
        <authorList>
            <person name="Buerger M."/>
            <person name="Peterson D."/>
            <person name="Chory J."/>
        </authorList>
    </citation>
    <scope>NUCLEOTIDE SEQUENCE [LARGE SCALE GENOMIC DNA]</scope>
</reference>
<dbReference type="AlphaFoldDB" id="A0ABD3C9Y7"/>
<accession>A0ABD3C9Y7</accession>